<proteinExistence type="predicted"/>
<sequence>MEPLLDVLETMSRWCRGNLSEIALALVGCALVLFGSHVKNWGAQKVGSFSGALRAPALALGCAVGSGALLIHATPWVLRGLQQFNNYSLAPALIAVLVAIGVVADRK</sequence>
<reference evidence="2 3" key="1">
    <citation type="submission" date="2020-03" db="EMBL/GenBank/DDBJ databases">
        <authorList>
            <person name="Wang L."/>
            <person name="He N."/>
            <person name="Li Y."/>
            <person name="Fang Y."/>
            <person name="Zhang F."/>
        </authorList>
    </citation>
    <scope>NUCLEOTIDE SEQUENCE [LARGE SCALE GENOMIC DNA]</scope>
    <source>
        <strain evidence="3">hsmgli-8</strain>
    </source>
</reference>
<evidence type="ECO:0000313" key="2">
    <source>
        <dbReference type="EMBL" id="NJP02464.1"/>
    </source>
</evidence>
<name>A0ABX0YJV8_9PSED</name>
<keyword evidence="1" id="KW-0472">Membrane</keyword>
<feature type="transmembrane region" description="Helical" evidence="1">
    <location>
        <begin position="20"/>
        <end position="38"/>
    </location>
</feature>
<dbReference type="RefSeq" id="WP_168085046.1">
    <property type="nucleotide sequence ID" value="NZ_JAAVJI010000010.1"/>
</dbReference>
<dbReference type="EMBL" id="JAAVJI010000010">
    <property type="protein sequence ID" value="NJP02464.1"/>
    <property type="molecule type" value="Genomic_DNA"/>
</dbReference>
<comment type="caution">
    <text evidence="2">The sequence shown here is derived from an EMBL/GenBank/DDBJ whole genome shotgun (WGS) entry which is preliminary data.</text>
</comment>
<dbReference type="Pfam" id="PF11872">
    <property type="entry name" value="DUF3392"/>
    <property type="match status" value="1"/>
</dbReference>
<organism evidence="2 3">
    <name type="scientific">Pseudomonas quercus</name>
    <dbReference type="NCBI Taxonomy" id="2722792"/>
    <lineage>
        <taxon>Bacteria</taxon>
        <taxon>Pseudomonadati</taxon>
        <taxon>Pseudomonadota</taxon>
        <taxon>Gammaproteobacteria</taxon>
        <taxon>Pseudomonadales</taxon>
        <taxon>Pseudomonadaceae</taxon>
        <taxon>Pseudomonas</taxon>
    </lineage>
</organism>
<dbReference type="InterPro" id="IPR021813">
    <property type="entry name" value="DUF3392"/>
</dbReference>
<keyword evidence="3" id="KW-1185">Reference proteome</keyword>
<gene>
    <name evidence="2" type="ORF">HBH25_16565</name>
</gene>
<protein>
    <submittedName>
        <fullName evidence="2">DUF3392 domain-containing protein</fullName>
    </submittedName>
</protein>
<evidence type="ECO:0000256" key="1">
    <source>
        <dbReference type="SAM" id="Phobius"/>
    </source>
</evidence>
<feature type="transmembrane region" description="Helical" evidence="1">
    <location>
        <begin position="84"/>
        <end position="104"/>
    </location>
</feature>
<accession>A0ABX0YJV8</accession>
<feature type="transmembrane region" description="Helical" evidence="1">
    <location>
        <begin position="58"/>
        <end position="78"/>
    </location>
</feature>
<keyword evidence="1" id="KW-0812">Transmembrane</keyword>
<keyword evidence="1" id="KW-1133">Transmembrane helix</keyword>
<dbReference type="Proteomes" id="UP000746535">
    <property type="component" value="Unassembled WGS sequence"/>
</dbReference>
<evidence type="ECO:0000313" key="3">
    <source>
        <dbReference type="Proteomes" id="UP000746535"/>
    </source>
</evidence>